<feature type="region of interest" description="Disordered" evidence="1">
    <location>
        <begin position="441"/>
        <end position="470"/>
    </location>
</feature>
<dbReference type="SMART" id="SM00327">
    <property type="entry name" value="VWA"/>
    <property type="match status" value="1"/>
</dbReference>
<dbReference type="Pfam" id="PF00092">
    <property type="entry name" value="VWA"/>
    <property type="match status" value="1"/>
</dbReference>
<evidence type="ECO:0000256" key="1">
    <source>
        <dbReference type="SAM" id="MobiDB-lite"/>
    </source>
</evidence>
<protein>
    <recommendedName>
        <fullName evidence="2">VWFA domain-containing protein</fullName>
    </recommendedName>
</protein>
<dbReference type="PANTHER" id="PTHR41248:SF1">
    <property type="entry name" value="NORD PROTEIN"/>
    <property type="match status" value="1"/>
</dbReference>
<reference evidence="3" key="1">
    <citation type="journal article" date="2014" name="Int. J. Syst. Evol. Microbiol.">
        <title>Complete genome sequence of Corynebacterium casei LMG S-19264T (=DSM 44701T), isolated from a smear-ripened cheese.</title>
        <authorList>
            <consortium name="US DOE Joint Genome Institute (JGI-PGF)"/>
            <person name="Walter F."/>
            <person name="Albersmeier A."/>
            <person name="Kalinowski J."/>
            <person name="Ruckert C."/>
        </authorList>
    </citation>
    <scope>NUCLEOTIDE SEQUENCE</scope>
    <source>
        <strain evidence="3">CGMCC 1.12919</strain>
    </source>
</reference>
<gene>
    <name evidence="3" type="ORF">GCM10010994_02610</name>
</gene>
<dbReference type="InterPro" id="IPR051928">
    <property type="entry name" value="NorD/CobT"/>
</dbReference>
<evidence type="ECO:0000313" key="3">
    <source>
        <dbReference type="EMBL" id="GGC46924.1"/>
    </source>
</evidence>
<proteinExistence type="predicted"/>
<reference evidence="3" key="2">
    <citation type="submission" date="2020-09" db="EMBL/GenBank/DDBJ databases">
        <authorList>
            <person name="Sun Q."/>
            <person name="Zhou Y."/>
        </authorList>
    </citation>
    <scope>NUCLEOTIDE SEQUENCE</scope>
    <source>
        <strain evidence="3">CGMCC 1.12919</strain>
    </source>
</reference>
<dbReference type="InterPro" id="IPR036465">
    <property type="entry name" value="vWFA_dom_sf"/>
</dbReference>
<dbReference type="InterPro" id="IPR002035">
    <property type="entry name" value="VWF_A"/>
</dbReference>
<dbReference type="Gene3D" id="3.40.50.410">
    <property type="entry name" value="von Willebrand factor, type A domain"/>
    <property type="match status" value="1"/>
</dbReference>
<dbReference type="PANTHER" id="PTHR41248">
    <property type="entry name" value="NORD PROTEIN"/>
    <property type="match status" value="1"/>
</dbReference>
<keyword evidence="4" id="KW-1185">Reference proteome</keyword>
<sequence>MTDAAVAVVRLPERSPAVPAAARFEQAVMGRPGLAASFAAARRRIGLLVGHAALDAWIAQGAALYAANAGPRVLTALWELEGRLSPGPEGGALLAIGRAVHEVCRHASSAAAVAAITAAAARTRHGSDGGEAAALLAVLADAARRAPDVVPLVAALAPGRLAALEADAIAGWIGDGIGLYPQDRRRRAAYFELRDPLALSRLAIHAGASRFAAHEPRLMHLTRAVWGFDLRARPIGDGGLRRTRLAGSLLLVPEPMPQVPGERADAFFEAMAMHGAAHRRFTTERFAVGKLKPMQLALTALIEDARVELLAGAAYPGLLAVWRSFHAIPASRAQTVESLFARLSRALVDPGFADGDGWIGKGRALFAAAFAATPERQDIAREIANVLGHDLGQLRIPFIAKSYVVEPAYRDDGLGLFDAADTDPDNSEALELLIEAARVEQREQEVAGDEAPPAEEQERARPSAVAAPEEEEGRVLAIYPEWHHRLRAEQPDHATVRDYAPPAARRDWLEAALTPHAGLRARIGALVAGAKLDRPVRLKRRLEGEEIDIEAAQEVMISRRIGETPDPRIHMLKRRQRRSVAVTLLIDASASTGDAAGGDGGTVLQTACVAAALLGEALAGLGDPLEVLAFSSNGRGDVRAMTLKAFAEGAEALAARLAALTPGYSTRLGPMVRHAAQGLARQSTFRKVLIVISDGEPSDVDVDDPGYLREDAKHAVAAARAAGLDVFCVGLGPGAEVGARAIFGRRNTLAVHRIADLPQRLAALYFRLTVS</sequence>
<organism evidence="3 4">
    <name type="scientific">Chelatococcus reniformis</name>
    <dbReference type="NCBI Taxonomy" id="1494448"/>
    <lineage>
        <taxon>Bacteria</taxon>
        <taxon>Pseudomonadati</taxon>
        <taxon>Pseudomonadota</taxon>
        <taxon>Alphaproteobacteria</taxon>
        <taxon>Hyphomicrobiales</taxon>
        <taxon>Chelatococcaceae</taxon>
        <taxon>Chelatococcus</taxon>
    </lineage>
</organism>
<feature type="domain" description="VWFA" evidence="2">
    <location>
        <begin position="581"/>
        <end position="768"/>
    </location>
</feature>
<comment type="caution">
    <text evidence="3">The sequence shown here is derived from an EMBL/GenBank/DDBJ whole genome shotgun (WGS) entry which is preliminary data.</text>
</comment>
<dbReference type="SUPFAM" id="SSF53300">
    <property type="entry name" value="vWA-like"/>
    <property type="match status" value="1"/>
</dbReference>
<evidence type="ECO:0000313" key="4">
    <source>
        <dbReference type="Proteomes" id="UP000637002"/>
    </source>
</evidence>
<feature type="compositionally biased region" description="Acidic residues" evidence="1">
    <location>
        <begin position="446"/>
        <end position="455"/>
    </location>
</feature>
<accession>A0A916TX27</accession>
<dbReference type="AlphaFoldDB" id="A0A916TX27"/>
<dbReference type="Proteomes" id="UP000637002">
    <property type="component" value="Unassembled WGS sequence"/>
</dbReference>
<dbReference type="EMBL" id="BMGG01000001">
    <property type="protein sequence ID" value="GGC46924.1"/>
    <property type="molecule type" value="Genomic_DNA"/>
</dbReference>
<evidence type="ECO:0000259" key="2">
    <source>
        <dbReference type="PROSITE" id="PS50234"/>
    </source>
</evidence>
<name>A0A916TX27_9HYPH</name>
<dbReference type="PROSITE" id="PS50234">
    <property type="entry name" value="VWFA"/>
    <property type="match status" value="1"/>
</dbReference>